<proteinExistence type="predicted"/>
<sequence length="166" mass="18319">MPEYKPLGFWSVDVSTLRSKLDPSMSGLFGVDAAEGAAGLEQDRLVPRIHPDDRARASRCLDETIKNRGPYSYRYRLKTENGGFRWVQATGRAFMDEAGRVTHLSGILTDIMHPPVPADIAVIDKLLEAHKFAQLTSDPMLGCLIEAVLLHAGRAIAKNMDPFALD</sequence>
<accession>A0ACD4NNB1</accession>
<reference evidence="1" key="1">
    <citation type="submission" date="2022-11" db="EMBL/GenBank/DDBJ databases">
        <title>beta-Carotene-producing bacterium, Jeongeuplla avenae sp. nov., alleviates the salt stress of Arabidopsis seedlings.</title>
        <authorList>
            <person name="Jiang L."/>
            <person name="Lee J."/>
        </authorList>
    </citation>
    <scope>NUCLEOTIDE SEQUENCE</scope>
    <source>
        <strain evidence="1">DY_R2A_6</strain>
    </source>
</reference>
<keyword evidence="2" id="KW-1185">Reference proteome</keyword>
<dbReference type="Proteomes" id="UP001163223">
    <property type="component" value="Chromosome"/>
</dbReference>
<evidence type="ECO:0000313" key="2">
    <source>
        <dbReference type="Proteomes" id="UP001163223"/>
    </source>
</evidence>
<gene>
    <name evidence="1" type="ORF">OXU80_26060</name>
</gene>
<name>A0ACD4NNB1_9HYPH</name>
<evidence type="ECO:0000313" key="1">
    <source>
        <dbReference type="EMBL" id="WAJ28243.1"/>
    </source>
</evidence>
<protein>
    <submittedName>
        <fullName evidence="1">PAS domain-containing protein</fullName>
    </submittedName>
</protein>
<organism evidence="1 2">
    <name type="scientific">Antarcticirhabdus aurantiaca</name>
    <dbReference type="NCBI Taxonomy" id="2606717"/>
    <lineage>
        <taxon>Bacteria</taxon>
        <taxon>Pseudomonadati</taxon>
        <taxon>Pseudomonadota</taxon>
        <taxon>Alphaproteobacteria</taxon>
        <taxon>Hyphomicrobiales</taxon>
        <taxon>Aurantimonadaceae</taxon>
        <taxon>Antarcticirhabdus</taxon>
    </lineage>
</organism>
<dbReference type="EMBL" id="CP113520">
    <property type="protein sequence ID" value="WAJ28243.1"/>
    <property type="molecule type" value="Genomic_DNA"/>
</dbReference>